<keyword evidence="3" id="KW-1185">Reference proteome</keyword>
<accession>A0A1E5JVX5</accession>
<evidence type="ECO:0000313" key="3">
    <source>
        <dbReference type="Proteomes" id="UP000095229"/>
    </source>
</evidence>
<evidence type="ECO:0000256" key="1">
    <source>
        <dbReference type="SAM" id="MobiDB-lite"/>
    </source>
</evidence>
<sequence>MNSKFDKTSSLEKHHVSNTSVLQPDRATQQKIVQGHVVMHSQTSLSVIEVFKKRLDYWQPMYGTPFEKQYQLDQLFNHYLTLNDLKSNIHTLRDLTDILTHPKLSITNRYILFNALAAVFPESSNINTIPEPFCDDTFMALLIKNSDDLKTILNLITAPLDTPTIFLQWVKAKSPYLQGIIDKNHPVGRSISVFRQMFAEDIPPAPVFSQTESLFLDQPVLFPMTQYQQSPHKALINLFIRRIKDLDKGDISSFKNFQDKLFDNDLSVTELKKSIQNLEDLLDIFKEGSLMPQACYSLFNYIISVFPLPKNNGNLRAHPCDEELLGKIIKNRDDLKSIYSFMSNNRSRNFIPALERRLSHSPHCAIILQSRVIPQSRINGLNCFFPPSIELNTPSKPGFDILAKPVLVDLTDHNARGMNFEDQESDPVIKSLKRKPLATTDDPEESVIQSRPSKRQKENPAVNPLNLNTNHRGPEVKERSTIMHPLGQLSSFFANKARLAVIAQEPEGGEYDYLLDDHGNVVGLVEPK</sequence>
<gene>
    <name evidence="2" type="ORF">lpari_00278</name>
</gene>
<proteinExistence type="predicted"/>
<name>A0A1E5JVX5_9GAMM</name>
<evidence type="ECO:0000313" key="2">
    <source>
        <dbReference type="EMBL" id="OEH48669.1"/>
    </source>
</evidence>
<dbReference type="OrthoDB" id="5654144at2"/>
<feature type="compositionally biased region" description="Basic and acidic residues" evidence="1">
    <location>
        <begin position="1"/>
        <end position="15"/>
    </location>
</feature>
<organism evidence="2 3">
    <name type="scientific">Legionella parisiensis</name>
    <dbReference type="NCBI Taxonomy" id="45071"/>
    <lineage>
        <taxon>Bacteria</taxon>
        <taxon>Pseudomonadati</taxon>
        <taxon>Pseudomonadota</taxon>
        <taxon>Gammaproteobacteria</taxon>
        <taxon>Legionellales</taxon>
        <taxon>Legionellaceae</taxon>
        <taxon>Legionella</taxon>
    </lineage>
</organism>
<dbReference type="EMBL" id="LSOG01000006">
    <property type="protein sequence ID" value="OEH48669.1"/>
    <property type="molecule type" value="Genomic_DNA"/>
</dbReference>
<protein>
    <submittedName>
        <fullName evidence="2">Uncharacterized protein</fullName>
    </submittedName>
</protein>
<dbReference type="Proteomes" id="UP000095229">
    <property type="component" value="Unassembled WGS sequence"/>
</dbReference>
<feature type="region of interest" description="Disordered" evidence="1">
    <location>
        <begin position="417"/>
        <end position="477"/>
    </location>
</feature>
<dbReference type="AlphaFoldDB" id="A0A1E5JVX5"/>
<comment type="caution">
    <text evidence="2">The sequence shown here is derived from an EMBL/GenBank/DDBJ whole genome shotgun (WGS) entry which is preliminary data.</text>
</comment>
<dbReference type="PATRIC" id="fig|45071.6.peg.2794"/>
<dbReference type="RefSeq" id="WP_058518354.1">
    <property type="nucleotide sequence ID" value="NZ_CAAAIE010000003.1"/>
</dbReference>
<reference evidence="2 3" key="1">
    <citation type="submission" date="2016-02" db="EMBL/GenBank/DDBJ databases">
        <title>Secondary metabolites in Legionella.</title>
        <authorList>
            <person name="Tobias N.J."/>
            <person name="Bode H.B."/>
        </authorList>
    </citation>
    <scope>NUCLEOTIDE SEQUENCE [LARGE SCALE GENOMIC DNA]</scope>
    <source>
        <strain evidence="2 3">DSM 19216</strain>
    </source>
</reference>
<feature type="region of interest" description="Disordered" evidence="1">
    <location>
        <begin position="1"/>
        <end position="23"/>
    </location>
</feature>